<keyword evidence="12" id="KW-0573">Peptidoglycan synthesis</keyword>
<gene>
    <name evidence="21" type="ORF">DF185_02020</name>
</gene>
<proteinExistence type="inferred from homology"/>
<dbReference type="GO" id="GO:0009252">
    <property type="term" value="P:peptidoglycan biosynthetic process"/>
    <property type="evidence" value="ECO:0007669"/>
    <property type="project" value="UniProtKB-KW"/>
</dbReference>
<evidence type="ECO:0000256" key="2">
    <source>
        <dbReference type="ARBA" id="ARBA00004752"/>
    </source>
</evidence>
<protein>
    <submittedName>
        <fullName evidence="21">Uncharacterized protein</fullName>
    </submittedName>
</protein>
<comment type="pathway">
    <text evidence="2">Cell wall biogenesis; peptidoglycan biosynthesis.</text>
</comment>
<dbReference type="SUPFAM" id="SSF56601">
    <property type="entry name" value="beta-lactamase/transpeptidase-like"/>
    <property type="match status" value="1"/>
</dbReference>
<evidence type="ECO:0000256" key="17">
    <source>
        <dbReference type="ARBA" id="ARBA00049902"/>
    </source>
</evidence>
<organism evidence="21 22">
    <name type="scientific">Marinifilum breve</name>
    <dbReference type="NCBI Taxonomy" id="2184082"/>
    <lineage>
        <taxon>Bacteria</taxon>
        <taxon>Pseudomonadati</taxon>
        <taxon>Bacteroidota</taxon>
        <taxon>Bacteroidia</taxon>
        <taxon>Marinilabiliales</taxon>
        <taxon>Marinifilaceae</taxon>
    </lineage>
</organism>
<feature type="compositionally biased region" description="Basic residues" evidence="18">
    <location>
        <begin position="774"/>
        <end position="787"/>
    </location>
</feature>
<keyword evidence="10" id="KW-0378">Hydrolase</keyword>
<evidence type="ECO:0000256" key="16">
    <source>
        <dbReference type="ARBA" id="ARBA00034000"/>
    </source>
</evidence>
<evidence type="ECO:0000256" key="4">
    <source>
        <dbReference type="ARBA" id="ARBA00007739"/>
    </source>
</evidence>
<dbReference type="GO" id="GO:0009002">
    <property type="term" value="F:serine-type D-Ala-D-Ala carboxypeptidase activity"/>
    <property type="evidence" value="ECO:0007669"/>
    <property type="project" value="UniProtKB-EC"/>
</dbReference>
<keyword evidence="22" id="KW-1185">Reference proteome</keyword>
<evidence type="ECO:0000256" key="9">
    <source>
        <dbReference type="ARBA" id="ARBA00022679"/>
    </source>
</evidence>
<dbReference type="GO" id="GO:0008658">
    <property type="term" value="F:penicillin binding"/>
    <property type="evidence" value="ECO:0007669"/>
    <property type="project" value="InterPro"/>
</dbReference>
<evidence type="ECO:0000313" key="22">
    <source>
        <dbReference type="Proteomes" id="UP000248079"/>
    </source>
</evidence>
<dbReference type="OrthoDB" id="9766909at2"/>
<dbReference type="RefSeq" id="WP_110359051.1">
    <property type="nucleotide sequence ID" value="NZ_QFLI01000001.1"/>
</dbReference>
<dbReference type="GO" id="GO:0008360">
    <property type="term" value="P:regulation of cell shape"/>
    <property type="evidence" value="ECO:0007669"/>
    <property type="project" value="UniProtKB-KW"/>
</dbReference>
<keyword evidence="6" id="KW-0121">Carboxypeptidase</keyword>
<keyword evidence="9" id="KW-0808">Transferase</keyword>
<evidence type="ECO:0000256" key="18">
    <source>
        <dbReference type="SAM" id="MobiDB-lite"/>
    </source>
</evidence>
<dbReference type="InterPro" id="IPR001460">
    <property type="entry name" value="PCN-bd_Tpept"/>
</dbReference>
<accession>A0A2V4AFM2</accession>
<evidence type="ECO:0000259" key="20">
    <source>
        <dbReference type="Pfam" id="PF00912"/>
    </source>
</evidence>
<name>A0A2V4AFM2_9BACT</name>
<evidence type="ECO:0000256" key="12">
    <source>
        <dbReference type="ARBA" id="ARBA00022984"/>
    </source>
</evidence>
<evidence type="ECO:0000256" key="8">
    <source>
        <dbReference type="ARBA" id="ARBA00022676"/>
    </source>
</evidence>
<feature type="domain" description="Penicillin-binding protein transpeptidase" evidence="19">
    <location>
        <begin position="438"/>
        <end position="687"/>
    </location>
</feature>
<keyword evidence="7" id="KW-0645">Protease</keyword>
<evidence type="ECO:0000313" key="21">
    <source>
        <dbReference type="EMBL" id="PXY02894.1"/>
    </source>
</evidence>
<evidence type="ECO:0000259" key="19">
    <source>
        <dbReference type="Pfam" id="PF00905"/>
    </source>
</evidence>
<feature type="region of interest" description="Disordered" evidence="18">
    <location>
        <begin position="768"/>
        <end position="787"/>
    </location>
</feature>
<keyword evidence="15" id="KW-0961">Cell wall biogenesis/degradation</keyword>
<keyword evidence="13" id="KW-0472">Membrane</keyword>
<feature type="domain" description="Glycosyl transferase family 51" evidence="20">
    <location>
        <begin position="85"/>
        <end position="264"/>
    </location>
</feature>
<evidence type="ECO:0000256" key="6">
    <source>
        <dbReference type="ARBA" id="ARBA00022645"/>
    </source>
</evidence>
<evidence type="ECO:0000256" key="1">
    <source>
        <dbReference type="ARBA" id="ARBA00004236"/>
    </source>
</evidence>
<dbReference type="GO" id="GO:0006508">
    <property type="term" value="P:proteolysis"/>
    <property type="evidence" value="ECO:0007669"/>
    <property type="project" value="UniProtKB-KW"/>
</dbReference>
<evidence type="ECO:0000256" key="15">
    <source>
        <dbReference type="ARBA" id="ARBA00023316"/>
    </source>
</evidence>
<dbReference type="GO" id="GO:0071555">
    <property type="term" value="P:cell wall organization"/>
    <property type="evidence" value="ECO:0007669"/>
    <property type="project" value="UniProtKB-KW"/>
</dbReference>
<comment type="caution">
    <text evidence="21">The sequence shown here is derived from an EMBL/GenBank/DDBJ whole genome shotgun (WGS) entry which is preliminary data.</text>
</comment>
<dbReference type="Proteomes" id="UP000248079">
    <property type="component" value="Unassembled WGS sequence"/>
</dbReference>
<evidence type="ECO:0000256" key="5">
    <source>
        <dbReference type="ARBA" id="ARBA00022475"/>
    </source>
</evidence>
<dbReference type="EMBL" id="QFLI01000001">
    <property type="protein sequence ID" value="PXY02894.1"/>
    <property type="molecule type" value="Genomic_DNA"/>
</dbReference>
<dbReference type="InterPro" id="IPR036950">
    <property type="entry name" value="PBP_transglycosylase"/>
</dbReference>
<dbReference type="InterPro" id="IPR023346">
    <property type="entry name" value="Lysozyme-like_dom_sf"/>
</dbReference>
<dbReference type="Pfam" id="PF00905">
    <property type="entry name" value="Transpeptidase"/>
    <property type="match status" value="1"/>
</dbReference>
<keyword evidence="5" id="KW-1003">Cell membrane</keyword>
<keyword evidence="14" id="KW-0511">Multifunctional enzyme</keyword>
<reference evidence="21 22" key="1">
    <citation type="submission" date="2018-05" db="EMBL/GenBank/DDBJ databases">
        <title>Marinifilum breve JC075T sp. nov., a marine bacterium isolated from Yongle Blue Hole in the South China Sea.</title>
        <authorList>
            <person name="Fu T."/>
        </authorList>
    </citation>
    <scope>NUCLEOTIDE SEQUENCE [LARGE SCALE GENOMIC DNA]</scope>
    <source>
        <strain evidence="21 22">JC075</strain>
    </source>
</reference>
<dbReference type="InterPro" id="IPR050396">
    <property type="entry name" value="Glycosyltr_51/Transpeptidase"/>
</dbReference>
<evidence type="ECO:0000256" key="7">
    <source>
        <dbReference type="ARBA" id="ARBA00022670"/>
    </source>
</evidence>
<evidence type="ECO:0000256" key="11">
    <source>
        <dbReference type="ARBA" id="ARBA00022960"/>
    </source>
</evidence>
<keyword evidence="8" id="KW-0328">Glycosyltransferase</keyword>
<keyword evidence="11" id="KW-0133">Cell shape</keyword>
<dbReference type="GO" id="GO:0008955">
    <property type="term" value="F:peptidoglycan glycosyltransferase activity"/>
    <property type="evidence" value="ECO:0007669"/>
    <property type="project" value="UniProtKB-EC"/>
</dbReference>
<dbReference type="GO" id="GO:0030288">
    <property type="term" value="C:outer membrane-bounded periplasmic space"/>
    <property type="evidence" value="ECO:0007669"/>
    <property type="project" value="TreeGrafter"/>
</dbReference>
<dbReference type="Pfam" id="PF00912">
    <property type="entry name" value="Transgly"/>
    <property type="match status" value="1"/>
</dbReference>
<comment type="subcellular location">
    <subcellularLocation>
        <location evidence="1">Cell membrane</location>
    </subcellularLocation>
</comment>
<dbReference type="PANTHER" id="PTHR32282:SF11">
    <property type="entry name" value="PENICILLIN-BINDING PROTEIN 1B"/>
    <property type="match status" value="1"/>
</dbReference>
<comment type="similarity">
    <text evidence="4">In the N-terminal section; belongs to the glycosyltransferase 51 family.</text>
</comment>
<dbReference type="Gene3D" id="1.10.3810.10">
    <property type="entry name" value="Biosynthetic peptidoglycan transglycosylase-like"/>
    <property type="match status" value="1"/>
</dbReference>
<dbReference type="PANTHER" id="PTHR32282">
    <property type="entry name" value="BINDING PROTEIN TRANSPEPTIDASE, PUTATIVE-RELATED"/>
    <property type="match status" value="1"/>
</dbReference>
<dbReference type="Gene3D" id="3.40.710.10">
    <property type="entry name" value="DD-peptidase/beta-lactamase superfamily"/>
    <property type="match status" value="1"/>
</dbReference>
<evidence type="ECO:0000256" key="14">
    <source>
        <dbReference type="ARBA" id="ARBA00023268"/>
    </source>
</evidence>
<sequence length="799" mass="90719">MAKTKKTTSRKTNSKRKTSSKKKTKKRSIKSYIIRLGLLAIACALVGIGLLFSTVYLGFWGKLPDYYTLRNIKNADASEIYSEDGAILGRVYAENRTNVNFKDISPNVINSLIATEDVRFYEHQGVDQRSMLRVLVKSLIMRDRSSGGGSTLSQQLAKNLYPRKRYGAISMPINKIREAITASRLEKIYSKKEILQLYLNTVSFGENVFGIESASRQFFSKPASALKTQECAVLIGMLKAPTYYNPRLHPDRSKQRRNVVLNQMAKYEYISETKAKQLKALPLGLRYNNQASKNGLAPYLRENIRIQTNKILADYPKEDGSYYDIYRDGLKITTTLDSKLQAYAEQSVGEHLKRLQDLFYKHWGTSKPWDNKKDILSDAKRRSDRYKKLKKSGKSEQEINKIFNKKVDMKIFTWSGEKNVNMSPNDSIKHYVQLLNTGFLAMEPHSGKIKAWVGGIDFNHFKYDHVTAKRQVGSVFKPVVFSAALEEGVSPFEYLPNERKVYEEYDNWSPRNADNKYEGSYSMEGALAESVNTIAVDVLLQTGIRDAIVLAEEMGVDSNLPKVPSLALGTANISLFEMIQVYATLANRGVHVDPYYLVKIEDKNGNLIADLSKQRGENRFVLSPQNADIINHMLQAVVNSGTGKSLRNVYKLEGDLAGKTGTTNSHADGWYIGYNSNLVAGAWVGADDMRVHFRSLTLGQGASMALPIYGKFMHKLSRNRKFTNYSYASIHKPDNDILAQLSIPHYMPKDSGLLKNIFGVKAKDRDKLMERKQRKEKRKAKRKSIYQRIKNIFKKKNKD</sequence>
<dbReference type="SUPFAM" id="SSF53955">
    <property type="entry name" value="Lysozyme-like"/>
    <property type="match status" value="1"/>
</dbReference>
<dbReference type="AlphaFoldDB" id="A0A2V4AFM2"/>
<evidence type="ECO:0000256" key="10">
    <source>
        <dbReference type="ARBA" id="ARBA00022801"/>
    </source>
</evidence>
<comment type="catalytic activity">
    <reaction evidence="16">
        <text>Preferential cleavage: (Ac)2-L-Lys-D-Ala-|-D-Ala. Also transpeptidation of peptidyl-alanyl moieties that are N-acyl substituents of D-alanine.</text>
        <dbReference type="EC" id="3.4.16.4"/>
    </reaction>
</comment>
<comment type="similarity">
    <text evidence="3">In the C-terminal section; belongs to the transpeptidase family.</text>
</comment>
<dbReference type="InterPro" id="IPR012338">
    <property type="entry name" value="Beta-lactam/transpept-like"/>
</dbReference>
<dbReference type="InterPro" id="IPR001264">
    <property type="entry name" value="Glyco_trans_51"/>
</dbReference>
<dbReference type="GO" id="GO:0005886">
    <property type="term" value="C:plasma membrane"/>
    <property type="evidence" value="ECO:0007669"/>
    <property type="project" value="UniProtKB-SubCell"/>
</dbReference>
<evidence type="ECO:0000256" key="13">
    <source>
        <dbReference type="ARBA" id="ARBA00023136"/>
    </source>
</evidence>
<evidence type="ECO:0000256" key="3">
    <source>
        <dbReference type="ARBA" id="ARBA00007090"/>
    </source>
</evidence>
<comment type="catalytic activity">
    <reaction evidence="17">
        <text>[GlcNAc-(1-&gt;4)-Mur2Ac(oyl-L-Ala-gamma-D-Glu-L-Lys-D-Ala-D-Ala)](n)-di-trans,octa-cis-undecaprenyl diphosphate + beta-D-GlcNAc-(1-&gt;4)-Mur2Ac(oyl-L-Ala-gamma-D-Glu-L-Lys-D-Ala-D-Ala)-di-trans,octa-cis-undecaprenyl diphosphate = [GlcNAc-(1-&gt;4)-Mur2Ac(oyl-L-Ala-gamma-D-Glu-L-Lys-D-Ala-D-Ala)](n+1)-di-trans,octa-cis-undecaprenyl diphosphate + di-trans,octa-cis-undecaprenyl diphosphate + H(+)</text>
        <dbReference type="Rhea" id="RHEA:23708"/>
        <dbReference type="Rhea" id="RHEA-COMP:9602"/>
        <dbReference type="Rhea" id="RHEA-COMP:9603"/>
        <dbReference type="ChEBI" id="CHEBI:15378"/>
        <dbReference type="ChEBI" id="CHEBI:58405"/>
        <dbReference type="ChEBI" id="CHEBI:60033"/>
        <dbReference type="ChEBI" id="CHEBI:78435"/>
        <dbReference type="EC" id="2.4.99.28"/>
    </reaction>
</comment>
<feature type="region of interest" description="Disordered" evidence="18">
    <location>
        <begin position="1"/>
        <end position="24"/>
    </location>
</feature>